<reference evidence="6" key="1">
    <citation type="submission" date="2022-06" db="EMBL/GenBank/DDBJ databases">
        <title>Uncovering the hologenomic basis of an extraordinary plant invasion.</title>
        <authorList>
            <person name="Bieker V.C."/>
            <person name="Martin M.D."/>
            <person name="Gilbert T."/>
            <person name="Hodgins K."/>
            <person name="Battlay P."/>
            <person name="Petersen B."/>
            <person name="Wilson J."/>
        </authorList>
    </citation>
    <scope>NUCLEOTIDE SEQUENCE</scope>
    <source>
        <strain evidence="6">AA19_3_7</strain>
        <tissue evidence="6">Leaf</tissue>
    </source>
</reference>
<evidence type="ECO:0000256" key="2">
    <source>
        <dbReference type="ARBA" id="ARBA00022694"/>
    </source>
</evidence>
<dbReference type="NCBIfam" id="TIGR00071">
    <property type="entry name" value="hisT_truA"/>
    <property type="match status" value="1"/>
</dbReference>
<keyword evidence="3 4" id="KW-0413">Isomerase</keyword>
<comment type="catalytic activity">
    <reaction evidence="4">
        <text>uridine(38/39/40) in tRNA = pseudouridine(38/39/40) in tRNA</text>
        <dbReference type="Rhea" id="RHEA:22376"/>
        <dbReference type="Rhea" id="RHEA-COMP:10085"/>
        <dbReference type="Rhea" id="RHEA-COMP:10087"/>
        <dbReference type="ChEBI" id="CHEBI:65314"/>
        <dbReference type="ChEBI" id="CHEBI:65315"/>
        <dbReference type="EC" id="5.4.99.12"/>
    </reaction>
</comment>
<dbReference type="EMBL" id="JAMZMK010011356">
    <property type="protein sequence ID" value="KAI7727552.1"/>
    <property type="molecule type" value="Genomic_DNA"/>
</dbReference>
<organism evidence="6 7">
    <name type="scientific">Ambrosia artemisiifolia</name>
    <name type="common">Common ragweed</name>
    <dbReference type="NCBI Taxonomy" id="4212"/>
    <lineage>
        <taxon>Eukaryota</taxon>
        <taxon>Viridiplantae</taxon>
        <taxon>Streptophyta</taxon>
        <taxon>Embryophyta</taxon>
        <taxon>Tracheophyta</taxon>
        <taxon>Spermatophyta</taxon>
        <taxon>Magnoliopsida</taxon>
        <taxon>eudicotyledons</taxon>
        <taxon>Gunneridae</taxon>
        <taxon>Pentapetalae</taxon>
        <taxon>asterids</taxon>
        <taxon>campanulids</taxon>
        <taxon>Asterales</taxon>
        <taxon>Asteraceae</taxon>
        <taxon>Asteroideae</taxon>
        <taxon>Heliantheae alliance</taxon>
        <taxon>Heliantheae</taxon>
        <taxon>Ambrosia</taxon>
    </lineage>
</organism>
<evidence type="ECO:0000256" key="3">
    <source>
        <dbReference type="ARBA" id="ARBA00023235"/>
    </source>
</evidence>
<gene>
    <name evidence="6" type="ORF">M8C21_003856</name>
</gene>
<evidence type="ECO:0000259" key="5">
    <source>
        <dbReference type="Pfam" id="PF01416"/>
    </source>
</evidence>
<feature type="domain" description="Pseudouridine synthase I TruA alpha/beta" evidence="5">
    <location>
        <begin position="28"/>
        <end position="126"/>
    </location>
</feature>
<evidence type="ECO:0000256" key="1">
    <source>
        <dbReference type="ARBA" id="ARBA00009375"/>
    </source>
</evidence>
<dbReference type="AlphaFoldDB" id="A0AAD5BQC3"/>
<protein>
    <recommendedName>
        <fullName evidence="4">tRNA pseudouridine synthase</fullName>
        <ecNumber evidence="4">5.4.99.12</ecNumber>
    </recommendedName>
</protein>
<dbReference type="HAMAP" id="MF_00171">
    <property type="entry name" value="TruA"/>
    <property type="match status" value="1"/>
</dbReference>
<feature type="domain" description="Pseudouridine synthase I TruA alpha/beta" evidence="5">
    <location>
        <begin position="166"/>
        <end position="272"/>
    </location>
</feature>
<dbReference type="SUPFAM" id="SSF55120">
    <property type="entry name" value="Pseudouridine synthase"/>
    <property type="match status" value="1"/>
</dbReference>
<dbReference type="InterPro" id="IPR001406">
    <property type="entry name" value="PsdUridine_synth_TruA"/>
</dbReference>
<dbReference type="InterPro" id="IPR020103">
    <property type="entry name" value="PsdUridine_synth_cat_dom_sf"/>
</dbReference>
<dbReference type="Proteomes" id="UP001206925">
    <property type="component" value="Unassembled WGS sequence"/>
</dbReference>
<dbReference type="CDD" id="cd02570">
    <property type="entry name" value="PseudoU_synth_EcTruA"/>
    <property type="match status" value="1"/>
</dbReference>
<dbReference type="Gene3D" id="3.30.70.660">
    <property type="entry name" value="Pseudouridine synthase I, catalytic domain, C-terminal subdomain"/>
    <property type="match status" value="1"/>
</dbReference>
<dbReference type="InterPro" id="IPR020094">
    <property type="entry name" value="TruA/RsuA/RluB/E/F_N"/>
</dbReference>
<dbReference type="FunFam" id="3.30.70.580:FF:000001">
    <property type="entry name" value="tRNA pseudouridine synthase A"/>
    <property type="match status" value="1"/>
</dbReference>
<sequence length="342" mass="38845">MTTGLPLTFVHNPPDLQLPLYRWRLVLSYDGTRFSGWQYQPSIPTLQGTLEQALTQVTKLERKDLSLVGASRTDTGVHALGQVAHFVTPFNYTELQHTHAALNGLLPPDIRVREISPALPDFHARFSVTGKIYRYNIYNDTVMDPFHRLYAYHNLSKLNTCAMKEATKYFVGKHDFSAFANTQRNDRVLSPVKTIFRMDIIENGPMLHVEVEGSGFLYRQVRNMVALLLQIGREAIPPEIVPKILATCDRKELAKVALVAPPHGLYLVQVKYKEEHLQRPVDAPAASFAARAEKNSFFYLSGDHGDLLLLSDARISREFMLWVVLNEDQWIYVSVVSLGYFA</sequence>
<dbReference type="InterPro" id="IPR020095">
    <property type="entry name" value="PsdUridine_synth_TruA_C"/>
</dbReference>
<dbReference type="Pfam" id="PF01416">
    <property type="entry name" value="PseudoU_synth_1"/>
    <property type="match status" value="2"/>
</dbReference>
<keyword evidence="2 4" id="KW-0819">tRNA processing</keyword>
<evidence type="ECO:0000313" key="7">
    <source>
        <dbReference type="Proteomes" id="UP001206925"/>
    </source>
</evidence>
<evidence type="ECO:0000313" key="6">
    <source>
        <dbReference type="EMBL" id="KAI7727552.1"/>
    </source>
</evidence>
<accession>A0AAD5BQC3</accession>
<name>A0AAD5BQC3_AMBAR</name>
<dbReference type="PANTHER" id="PTHR11142">
    <property type="entry name" value="PSEUDOURIDYLATE SYNTHASE"/>
    <property type="match status" value="1"/>
</dbReference>
<dbReference type="GO" id="GO:0031119">
    <property type="term" value="P:tRNA pseudouridine synthesis"/>
    <property type="evidence" value="ECO:0007669"/>
    <property type="project" value="TreeGrafter"/>
</dbReference>
<proteinExistence type="inferred from homology"/>
<comment type="similarity">
    <text evidence="1 4">Belongs to the tRNA pseudouridine synthase TruA family.</text>
</comment>
<dbReference type="GO" id="GO:0003723">
    <property type="term" value="F:RNA binding"/>
    <property type="evidence" value="ECO:0007669"/>
    <property type="project" value="InterPro"/>
</dbReference>
<dbReference type="Gene3D" id="3.30.70.580">
    <property type="entry name" value="Pseudouridine synthase I, catalytic domain, N-terminal subdomain"/>
    <property type="match status" value="1"/>
</dbReference>
<evidence type="ECO:0000256" key="4">
    <source>
        <dbReference type="RuleBase" id="RU003792"/>
    </source>
</evidence>
<dbReference type="InterPro" id="IPR020097">
    <property type="entry name" value="PsdUridine_synth_TruA_a/b_dom"/>
</dbReference>
<comment type="caution">
    <text evidence="6">The sequence shown here is derived from an EMBL/GenBank/DDBJ whole genome shotgun (WGS) entry which is preliminary data.</text>
</comment>
<keyword evidence="7" id="KW-1185">Reference proteome</keyword>
<dbReference type="EC" id="5.4.99.12" evidence="4"/>
<dbReference type="PANTHER" id="PTHR11142:SF0">
    <property type="entry name" value="TRNA PSEUDOURIDINE SYNTHASE-LIKE 1"/>
    <property type="match status" value="1"/>
</dbReference>
<dbReference type="GO" id="GO:0160147">
    <property type="term" value="F:tRNA pseudouridine(38-40) synthase activity"/>
    <property type="evidence" value="ECO:0007669"/>
    <property type="project" value="UniProtKB-EC"/>
</dbReference>